<gene>
    <name evidence="1" type="ORF">DS079_01980</name>
</gene>
<dbReference type="Proteomes" id="UP000274327">
    <property type="component" value="Unassembled WGS sequence"/>
</dbReference>
<reference evidence="1 2" key="1">
    <citation type="submission" date="2018-07" db="EMBL/GenBank/DDBJ databases">
        <title>Brachybacteriurn paraconglorneratum KCTC 9916.</title>
        <authorList>
            <person name="Li Y."/>
        </authorList>
    </citation>
    <scope>NUCLEOTIDE SEQUENCE [LARGE SCALE GENOMIC DNA]</scope>
    <source>
        <strain evidence="1 2">KCTC 9916</strain>
    </source>
</reference>
<dbReference type="RefSeq" id="WP_126984605.1">
    <property type="nucleotide sequence ID" value="NZ_ML133851.1"/>
</dbReference>
<protein>
    <recommendedName>
        <fullName evidence="3">Alpha/beta hydrolase</fullName>
    </recommendedName>
</protein>
<name>A0A3R8RSY3_9MICO</name>
<evidence type="ECO:0000313" key="1">
    <source>
        <dbReference type="EMBL" id="RRR20201.1"/>
    </source>
</evidence>
<comment type="caution">
    <text evidence="1">The sequence shown here is derived from an EMBL/GenBank/DDBJ whole genome shotgun (WGS) entry which is preliminary data.</text>
</comment>
<dbReference type="Gene3D" id="3.40.50.1820">
    <property type="entry name" value="alpha/beta hydrolase"/>
    <property type="match status" value="1"/>
</dbReference>
<keyword evidence="2" id="KW-1185">Reference proteome</keyword>
<dbReference type="EMBL" id="QOCI01000001">
    <property type="protein sequence ID" value="RRR20201.1"/>
    <property type="molecule type" value="Genomic_DNA"/>
</dbReference>
<organism evidence="1 2">
    <name type="scientific">Brachybacterium paraconglomeratum</name>
    <dbReference type="NCBI Taxonomy" id="173362"/>
    <lineage>
        <taxon>Bacteria</taxon>
        <taxon>Bacillati</taxon>
        <taxon>Actinomycetota</taxon>
        <taxon>Actinomycetes</taxon>
        <taxon>Micrococcales</taxon>
        <taxon>Dermabacteraceae</taxon>
        <taxon>Brachybacterium</taxon>
    </lineage>
</organism>
<proteinExistence type="predicted"/>
<dbReference type="SUPFAM" id="SSF53474">
    <property type="entry name" value="alpha/beta-Hydrolases"/>
    <property type="match status" value="1"/>
</dbReference>
<dbReference type="AlphaFoldDB" id="A0A3R8RSY3"/>
<evidence type="ECO:0008006" key="3">
    <source>
        <dbReference type="Google" id="ProtNLM"/>
    </source>
</evidence>
<dbReference type="InterPro" id="IPR029058">
    <property type="entry name" value="AB_hydrolase_fold"/>
</dbReference>
<evidence type="ECO:0000313" key="2">
    <source>
        <dbReference type="Proteomes" id="UP000274327"/>
    </source>
</evidence>
<sequence>MGDGADAMLGMDTDRCRLQADSLEAAADRLAGLRERVDDAVGAATWHGPDADAFRLRCSLLSQGRLREAGELLDLLARRLRVEAVAQERASAAVGHGVASSGRALAPAGAGGRLLAGPSAAASLPLLGAPASAALVSDALGAGVALGTAELTGVVVGLGGDPDGIDRVQDELGHLGGMFEDWAAGGDAPTLARLGASTLLLGGAIALAPVETVTDTGLLDPRTDVTVHAVVEVPSSTAPRGLADLVAANDEARRPLAGVPGDADRDGAAAGRVRIQTMRGRDGGEAYIVHAPPTGGAPIWDPDSWGPQGNSAGWDSNLRTMAGQESAAMADIRTAMAAAGVPDGARVMVVGHSQGGLTAAHLAADPGVNRADGAPGSYDISHSFSVGSPVGTVVPVQASTSTVNVSHSSALEPSLLLRHPATWPAPLRIADPVPLLDLAGYRIDGSRVSSPAVREVVLEAPAPALGGASPLENAHESVLRTEQGVDPTGGYHGSLQAGSGTDPVLAALQEDLEGTYVGDGVTVVEDVVVVVGRKDLR</sequence>
<dbReference type="GeneID" id="78119801"/>
<accession>A0A3R8RSY3</accession>